<dbReference type="EC" id="2.7.7.65" evidence="1"/>
<evidence type="ECO:0000256" key="2">
    <source>
        <dbReference type="ARBA" id="ARBA00034247"/>
    </source>
</evidence>
<sequence>MATVIKSTQLESSNFAYIELSEKTLQKQLTILFPFSGMICAIIAFTYFVSNVPVNFTFSAVIGMVICYTLSVINKYKINPYLLIWIFIFSTTAACALGFYADSSRHISNTIGLTIPLLCFFALQQKYAWWYSSLFGCFYIVLGVAEVSDKQLQITEALQNISAYSIVLIMAYLLARHRNEAIARVKQTATTDFLTGLHNRSGLLPIYQSESARSQRYLRDFSMLVLDIDEFKAVNDRYGLHAGDQVLMMLAKCLRENTRKGDHLARIGGEEFCLLLPETDIIAAEEFASLLKDEIASWSLELESGHNVSITVSIGITPIEFQEYSFDYIKAESALHRAKSWGRSQIAIS</sequence>
<keyword evidence="3" id="KW-0472">Membrane</keyword>
<feature type="transmembrane region" description="Helical" evidence="3">
    <location>
        <begin position="157"/>
        <end position="175"/>
    </location>
</feature>
<dbReference type="PROSITE" id="PS50887">
    <property type="entry name" value="GGDEF"/>
    <property type="match status" value="1"/>
</dbReference>
<dbReference type="InterPro" id="IPR029787">
    <property type="entry name" value="Nucleotide_cyclase"/>
</dbReference>
<feature type="transmembrane region" description="Helical" evidence="3">
    <location>
        <begin position="107"/>
        <end position="123"/>
    </location>
</feature>
<dbReference type="OrthoDB" id="5811787at2"/>
<feature type="transmembrane region" description="Helical" evidence="3">
    <location>
        <begin position="56"/>
        <end position="74"/>
    </location>
</feature>
<dbReference type="RefSeq" id="WP_107243524.1">
    <property type="nucleotide sequence ID" value="NZ_PYMJ01000015.1"/>
</dbReference>
<protein>
    <recommendedName>
        <fullName evidence="1">diguanylate cyclase</fullName>
        <ecNumber evidence="1">2.7.7.65</ecNumber>
    </recommendedName>
</protein>
<evidence type="ECO:0000313" key="6">
    <source>
        <dbReference type="Proteomes" id="UP000240987"/>
    </source>
</evidence>
<comment type="caution">
    <text evidence="5">The sequence shown here is derived from an EMBL/GenBank/DDBJ whole genome shotgun (WGS) entry which is preliminary data.</text>
</comment>
<keyword evidence="6" id="KW-1185">Reference proteome</keyword>
<dbReference type="AlphaFoldDB" id="A0A2T3JER9"/>
<name>A0A2T3JER9_9GAMM</name>
<dbReference type="InterPro" id="IPR000160">
    <property type="entry name" value="GGDEF_dom"/>
</dbReference>
<gene>
    <name evidence="5" type="ORF">C9J12_15385</name>
</gene>
<dbReference type="GO" id="GO:0052621">
    <property type="term" value="F:diguanylate cyclase activity"/>
    <property type="evidence" value="ECO:0007669"/>
    <property type="project" value="UniProtKB-EC"/>
</dbReference>
<evidence type="ECO:0000256" key="3">
    <source>
        <dbReference type="SAM" id="Phobius"/>
    </source>
</evidence>
<dbReference type="InterPro" id="IPR043128">
    <property type="entry name" value="Rev_trsase/Diguanyl_cyclase"/>
</dbReference>
<dbReference type="Pfam" id="PF00990">
    <property type="entry name" value="GGDEF"/>
    <property type="match status" value="1"/>
</dbReference>
<dbReference type="NCBIfam" id="TIGR00254">
    <property type="entry name" value="GGDEF"/>
    <property type="match status" value="1"/>
</dbReference>
<dbReference type="PANTHER" id="PTHR45138">
    <property type="entry name" value="REGULATORY COMPONENTS OF SENSORY TRANSDUCTION SYSTEM"/>
    <property type="match status" value="1"/>
</dbReference>
<accession>A0A2T3JER9</accession>
<proteinExistence type="predicted"/>
<keyword evidence="3" id="KW-0812">Transmembrane</keyword>
<dbReference type="PANTHER" id="PTHR45138:SF9">
    <property type="entry name" value="DIGUANYLATE CYCLASE DGCM-RELATED"/>
    <property type="match status" value="1"/>
</dbReference>
<evidence type="ECO:0000256" key="1">
    <source>
        <dbReference type="ARBA" id="ARBA00012528"/>
    </source>
</evidence>
<feature type="transmembrane region" description="Helical" evidence="3">
    <location>
        <begin position="81"/>
        <end position="101"/>
    </location>
</feature>
<keyword evidence="3" id="KW-1133">Transmembrane helix</keyword>
<evidence type="ECO:0000259" key="4">
    <source>
        <dbReference type="PROSITE" id="PS50887"/>
    </source>
</evidence>
<dbReference type="CDD" id="cd01949">
    <property type="entry name" value="GGDEF"/>
    <property type="match status" value="1"/>
</dbReference>
<dbReference type="InterPro" id="IPR050469">
    <property type="entry name" value="Diguanylate_Cyclase"/>
</dbReference>
<dbReference type="Gene3D" id="3.30.70.270">
    <property type="match status" value="1"/>
</dbReference>
<evidence type="ECO:0000313" key="5">
    <source>
        <dbReference type="EMBL" id="PSU47378.1"/>
    </source>
</evidence>
<feature type="transmembrane region" description="Helical" evidence="3">
    <location>
        <begin position="128"/>
        <end position="145"/>
    </location>
</feature>
<comment type="catalytic activity">
    <reaction evidence="2">
        <text>2 GTP = 3',3'-c-di-GMP + 2 diphosphate</text>
        <dbReference type="Rhea" id="RHEA:24898"/>
        <dbReference type="ChEBI" id="CHEBI:33019"/>
        <dbReference type="ChEBI" id="CHEBI:37565"/>
        <dbReference type="ChEBI" id="CHEBI:58805"/>
        <dbReference type="EC" id="2.7.7.65"/>
    </reaction>
</comment>
<feature type="transmembrane region" description="Helical" evidence="3">
    <location>
        <begin position="29"/>
        <end position="50"/>
    </location>
</feature>
<organism evidence="5 6">
    <name type="scientific">Photobacterium frigidiphilum</name>
    <dbReference type="NCBI Taxonomy" id="264736"/>
    <lineage>
        <taxon>Bacteria</taxon>
        <taxon>Pseudomonadati</taxon>
        <taxon>Pseudomonadota</taxon>
        <taxon>Gammaproteobacteria</taxon>
        <taxon>Vibrionales</taxon>
        <taxon>Vibrionaceae</taxon>
        <taxon>Photobacterium</taxon>
    </lineage>
</organism>
<feature type="domain" description="GGDEF" evidence="4">
    <location>
        <begin position="219"/>
        <end position="349"/>
    </location>
</feature>
<dbReference type="EMBL" id="PYMJ01000015">
    <property type="protein sequence ID" value="PSU47378.1"/>
    <property type="molecule type" value="Genomic_DNA"/>
</dbReference>
<reference evidence="5 6" key="1">
    <citation type="submission" date="2018-01" db="EMBL/GenBank/DDBJ databases">
        <title>Whole genome sequencing of Histamine producing bacteria.</title>
        <authorList>
            <person name="Butler K."/>
        </authorList>
    </citation>
    <scope>NUCLEOTIDE SEQUENCE [LARGE SCALE GENOMIC DNA]</scope>
    <source>
        <strain evidence="5 6">JCM 12947</strain>
    </source>
</reference>
<dbReference type="SMART" id="SM00267">
    <property type="entry name" value="GGDEF"/>
    <property type="match status" value="1"/>
</dbReference>
<dbReference type="Proteomes" id="UP000240987">
    <property type="component" value="Unassembled WGS sequence"/>
</dbReference>
<dbReference type="SUPFAM" id="SSF55073">
    <property type="entry name" value="Nucleotide cyclase"/>
    <property type="match status" value="1"/>
</dbReference>